<dbReference type="CDD" id="cd02440">
    <property type="entry name" value="AdoMet_MTases"/>
    <property type="match status" value="1"/>
</dbReference>
<evidence type="ECO:0008006" key="5">
    <source>
        <dbReference type="Google" id="ProtNLM"/>
    </source>
</evidence>
<dbReference type="InterPro" id="IPR029063">
    <property type="entry name" value="SAM-dependent_MTases_sf"/>
</dbReference>
<organism evidence="2">
    <name type="scientific">Guillardia theta (strain CCMP2712)</name>
    <name type="common">Cryptophyte</name>
    <dbReference type="NCBI Taxonomy" id="905079"/>
    <lineage>
        <taxon>Eukaryota</taxon>
        <taxon>Cryptophyceae</taxon>
        <taxon>Pyrenomonadales</taxon>
        <taxon>Geminigeraceae</taxon>
        <taxon>Guillardia</taxon>
    </lineage>
</organism>
<dbReference type="InterPro" id="IPR019410">
    <property type="entry name" value="Methyltransf_16"/>
</dbReference>
<dbReference type="GeneID" id="17297628"/>
<dbReference type="RefSeq" id="XP_005827930.1">
    <property type="nucleotide sequence ID" value="XM_005827873.1"/>
</dbReference>
<proteinExistence type="predicted"/>
<feature type="compositionally biased region" description="Acidic residues" evidence="1">
    <location>
        <begin position="35"/>
        <end position="49"/>
    </location>
</feature>
<keyword evidence="4" id="KW-1185">Reference proteome</keyword>
<protein>
    <recommendedName>
        <fullName evidence="5">Methyltransferase small domain-containing protein</fullName>
    </recommendedName>
</protein>
<dbReference type="Pfam" id="PF10294">
    <property type="entry name" value="Methyltransf_16"/>
    <property type="match status" value="1"/>
</dbReference>
<dbReference type="PaxDb" id="55529-EKX40950"/>
<dbReference type="EMBL" id="JH993027">
    <property type="protein sequence ID" value="EKX40950.1"/>
    <property type="molecule type" value="Genomic_DNA"/>
</dbReference>
<evidence type="ECO:0000256" key="1">
    <source>
        <dbReference type="SAM" id="MobiDB-lite"/>
    </source>
</evidence>
<dbReference type="PANTHER" id="PTHR14614">
    <property type="entry name" value="HEPATOCELLULAR CARCINOMA-ASSOCIATED ANTIGEN"/>
    <property type="match status" value="1"/>
</dbReference>
<evidence type="ECO:0000313" key="4">
    <source>
        <dbReference type="Proteomes" id="UP000011087"/>
    </source>
</evidence>
<evidence type="ECO:0000313" key="2">
    <source>
        <dbReference type="EMBL" id="EKX40950.1"/>
    </source>
</evidence>
<name>L1IYP8_GUITC</name>
<dbReference type="Gene3D" id="3.40.50.150">
    <property type="entry name" value="Vaccinia Virus protein VP39"/>
    <property type="match status" value="1"/>
</dbReference>
<feature type="region of interest" description="Disordered" evidence="1">
    <location>
        <begin position="30"/>
        <end position="49"/>
    </location>
</feature>
<reference evidence="3" key="3">
    <citation type="submission" date="2015-06" db="UniProtKB">
        <authorList>
            <consortium name="EnsemblProtists"/>
        </authorList>
    </citation>
    <scope>IDENTIFICATION</scope>
</reference>
<dbReference type="SUPFAM" id="SSF53335">
    <property type="entry name" value="S-adenosyl-L-methionine-dependent methyltransferases"/>
    <property type="match status" value="1"/>
</dbReference>
<dbReference type="KEGG" id="gtt:GUITHDRAFT_142351"/>
<dbReference type="HOGENOM" id="CLU_910440_0_0_1"/>
<reference evidence="4" key="2">
    <citation type="submission" date="2012-11" db="EMBL/GenBank/DDBJ databases">
        <authorList>
            <person name="Kuo A."/>
            <person name="Curtis B.A."/>
            <person name="Tanifuji G."/>
            <person name="Burki F."/>
            <person name="Gruber A."/>
            <person name="Irimia M."/>
            <person name="Maruyama S."/>
            <person name="Arias M.C."/>
            <person name="Ball S.G."/>
            <person name="Gile G.H."/>
            <person name="Hirakawa Y."/>
            <person name="Hopkins J.F."/>
            <person name="Rensing S.A."/>
            <person name="Schmutz J."/>
            <person name="Symeonidi A."/>
            <person name="Elias M."/>
            <person name="Eveleigh R.J."/>
            <person name="Herman E.K."/>
            <person name="Klute M.J."/>
            <person name="Nakayama T."/>
            <person name="Obornik M."/>
            <person name="Reyes-Prieto A."/>
            <person name="Armbrust E.V."/>
            <person name="Aves S.J."/>
            <person name="Beiko R.G."/>
            <person name="Coutinho P."/>
            <person name="Dacks J.B."/>
            <person name="Durnford D.G."/>
            <person name="Fast N.M."/>
            <person name="Green B.R."/>
            <person name="Grisdale C."/>
            <person name="Hempe F."/>
            <person name="Henrissat B."/>
            <person name="Hoppner M.P."/>
            <person name="Ishida K.-I."/>
            <person name="Kim E."/>
            <person name="Koreny L."/>
            <person name="Kroth P.G."/>
            <person name="Liu Y."/>
            <person name="Malik S.-B."/>
            <person name="Maier U.G."/>
            <person name="McRose D."/>
            <person name="Mock T."/>
            <person name="Neilson J.A."/>
            <person name="Onodera N.T."/>
            <person name="Poole A.M."/>
            <person name="Pritham E.J."/>
            <person name="Richards T.A."/>
            <person name="Rocap G."/>
            <person name="Roy S.W."/>
            <person name="Sarai C."/>
            <person name="Schaack S."/>
            <person name="Shirato S."/>
            <person name="Slamovits C.H."/>
            <person name="Spencer D.F."/>
            <person name="Suzuki S."/>
            <person name="Worden A.Z."/>
            <person name="Zauner S."/>
            <person name="Barry K."/>
            <person name="Bell C."/>
            <person name="Bharti A.K."/>
            <person name="Crow J.A."/>
            <person name="Grimwood J."/>
            <person name="Kramer R."/>
            <person name="Lindquist E."/>
            <person name="Lucas S."/>
            <person name="Salamov A."/>
            <person name="McFadden G.I."/>
            <person name="Lane C.E."/>
            <person name="Keeling P.J."/>
            <person name="Gray M.W."/>
            <person name="Grigoriev I.V."/>
            <person name="Archibald J.M."/>
        </authorList>
    </citation>
    <scope>NUCLEOTIDE SEQUENCE</scope>
    <source>
        <strain evidence="4">CCMP2712</strain>
    </source>
</reference>
<dbReference type="OrthoDB" id="407325at2759"/>
<gene>
    <name evidence="2" type="ORF">GUITHDRAFT_142351</name>
</gene>
<dbReference type="AlphaFoldDB" id="L1IYP8"/>
<sequence>MLAIQTLTDVQLIHDKAEALSLDSLIPAVRKSPQEEAEEEEEGGWEEEEAEVVRDTLLQPNPCTLYKLQENGELLGMKDIVGGFRAFGQLVKLERVSPLIRRVAVGPATIQIAEAPAHDIGGSIWLSSIALCGWMAAGGRKELCGKVVLELGSGVGVAGVFAASCCSPARAILSDGTQSLVGLCQFNVELNGCAASCYRLDWGGDVVLGEEEKADVILAADCIYRTNADAFLRAVLDHLKPGGRLFLVNPPEENRTGIDEFIYKLWEHGDLEWKRIRVEHDGYVKSLLFIQFQREVLPSSSSNLQE</sequence>
<dbReference type="Proteomes" id="UP000011087">
    <property type="component" value="Unassembled WGS sequence"/>
</dbReference>
<evidence type="ECO:0000313" key="3">
    <source>
        <dbReference type="EnsemblProtists" id="EKX40950"/>
    </source>
</evidence>
<accession>L1IYP8</accession>
<dbReference type="EnsemblProtists" id="EKX40950">
    <property type="protein sequence ID" value="EKX40950"/>
    <property type="gene ID" value="GUITHDRAFT_142351"/>
</dbReference>
<reference evidence="2 4" key="1">
    <citation type="journal article" date="2012" name="Nature">
        <title>Algal genomes reveal evolutionary mosaicism and the fate of nucleomorphs.</title>
        <authorList>
            <consortium name="DOE Joint Genome Institute"/>
            <person name="Curtis B.A."/>
            <person name="Tanifuji G."/>
            <person name="Burki F."/>
            <person name="Gruber A."/>
            <person name="Irimia M."/>
            <person name="Maruyama S."/>
            <person name="Arias M.C."/>
            <person name="Ball S.G."/>
            <person name="Gile G.H."/>
            <person name="Hirakawa Y."/>
            <person name="Hopkins J.F."/>
            <person name="Kuo A."/>
            <person name="Rensing S.A."/>
            <person name="Schmutz J."/>
            <person name="Symeonidi A."/>
            <person name="Elias M."/>
            <person name="Eveleigh R.J."/>
            <person name="Herman E.K."/>
            <person name="Klute M.J."/>
            <person name="Nakayama T."/>
            <person name="Obornik M."/>
            <person name="Reyes-Prieto A."/>
            <person name="Armbrust E.V."/>
            <person name="Aves S.J."/>
            <person name="Beiko R.G."/>
            <person name="Coutinho P."/>
            <person name="Dacks J.B."/>
            <person name="Durnford D.G."/>
            <person name="Fast N.M."/>
            <person name="Green B.R."/>
            <person name="Grisdale C.J."/>
            <person name="Hempel F."/>
            <person name="Henrissat B."/>
            <person name="Hoppner M.P."/>
            <person name="Ishida K."/>
            <person name="Kim E."/>
            <person name="Koreny L."/>
            <person name="Kroth P.G."/>
            <person name="Liu Y."/>
            <person name="Malik S.B."/>
            <person name="Maier U.G."/>
            <person name="McRose D."/>
            <person name="Mock T."/>
            <person name="Neilson J.A."/>
            <person name="Onodera N.T."/>
            <person name="Poole A.M."/>
            <person name="Pritham E.J."/>
            <person name="Richards T.A."/>
            <person name="Rocap G."/>
            <person name="Roy S.W."/>
            <person name="Sarai C."/>
            <person name="Schaack S."/>
            <person name="Shirato S."/>
            <person name="Slamovits C.H."/>
            <person name="Spencer D.F."/>
            <person name="Suzuki S."/>
            <person name="Worden A.Z."/>
            <person name="Zauner S."/>
            <person name="Barry K."/>
            <person name="Bell C."/>
            <person name="Bharti A.K."/>
            <person name="Crow J.A."/>
            <person name="Grimwood J."/>
            <person name="Kramer R."/>
            <person name="Lindquist E."/>
            <person name="Lucas S."/>
            <person name="Salamov A."/>
            <person name="McFadden G.I."/>
            <person name="Lane C.E."/>
            <person name="Keeling P.J."/>
            <person name="Gray M.W."/>
            <person name="Grigoriev I.V."/>
            <person name="Archibald J.M."/>
        </authorList>
    </citation>
    <scope>NUCLEOTIDE SEQUENCE</scope>
    <source>
        <strain evidence="2 4">CCMP2712</strain>
    </source>
</reference>